<dbReference type="PANTHER" id="PTHR48021">
    <property type="match status" value="1"/>
</dbReference>
<organism evidence="8 9">
    <name type="scientific">Tritrichomonas musculus</name>
    <dbReference type="NCBI Taxonomy" id="1915356"/>
    <lineage>
        <taxon>Eukaryota</taxon>
        <taxon>Metamonada</taxon>
        <taxon>Parabasalia</taxon>
        <taxon>Tritrichomonadida</taxon>
        <taxon>Tritrichomonadidae</taxon>
        <taxon>Tritrichomonas</taxon>
    </lineage>
</organism>
<reference evidence="8 9" key="1">
    <citation type="submission" date="2024-04" db="EMBL/GenBank/DDBJ databases">
        <title>Tritrichomonas musculus Genome.</title>
        <authorList>
            <person name="Alves-Ferreira E."/>
            <person name="Grigg M."/>
            <person name="Lorenzi H."/>
            <person name="Galac M."/>
        </authorList>
    </citation>
    <scope>NUCLEOTIDE SEQUENCE [LARGE SCALE GENOMIC DNA]</scope>
    <source>
        <strain evidence="8 9">EAF2021</strain>
    </source>
</reference>
<evidence type="ECO:0000256" key="6">
    <source>
        <dbReference type="SAM" id="Phobius"/>
    </source>
</evidence>
<evidence type="ECO:0000313" key="9">
    <source>
        <dbReference type="Proteomes" id="UP001470230"/>
    </source>
</evidence>
<dbReference type="Gene3D" id="1.20.1250.20">
    <property type="entry name" value="MFS general substrate transporter like domains"/>
    <property type="match status" value="2"/>
</dbReference>
<feature type="transmembrane region" description="Helical" evidence="6">
    <location>
        <begin position="106"/>
        <end position="126"/>
    </location>
</feature>
<dbReference type="PROSITE" id="PS50850">
    <property type="entry name" value="MFS"/>
    <property type="match status" value="1"/>
</dbReference>
<evidence type="ECO:0000259" key="7">
    <source>
        <dbReference type="PROSITE" id="PS50850"/>
    </source>
</evidence>
<feature type="transmembrane region" description="Helical" evidence="6">
    <location>
        <begin position="79"/>
        <end position="100"/>
    </location>
</feature>
<evidence type="ECO:0000256" key="5">
    <source>
        <dbReference type="SAM" id="MobiDB-lite"/>
    </source>
</evidence>
<gene>
    <name evidence="8" type="ORF">M9Y10_027383</name>
</gene>
<evidence type="ECO:0000256" key="2">
    <source>
        <dbReference type="ARBA" id="ARBA00022692"/>
    </source>
</evidence>
<keyword evidence="4 6" id="KW-0472">Membrane</keyword>
<accession>A0ABR2H4M9</accession>
<dbReference type="InterPro" id="IPR005829">
    <property type="entry name" value="Sugar_transporter_CS"/>
</dbReference>
<feature type="transmembrane region" description="Helical" evidence="6">
    <location>
        <begin position="276"/>
        <end position="294"/>
    </location>
</feature>
<feature type="transmembrane region" description="Helical" evidence="6">
    <location>
        <begin position="306"/>
        <end position="327"/>
    </location>
</feature>
<feature type="transmembrane region" description="Helical" evidence="6">
    <location>
        <begin position="165"/>
        <end position="183"/>
    </location>
</feature>
<feature type="domain" description="Major facilitator superfamily (MFS) profile" evidence="7">
    <location>
        <begin position="11"/>
        <end position="394"/>
    </location>
</feature>
<dbReference type="EMBL" id="JAPFFF010000042">
    <property type="protein sequence ID" value="KAK8841183.1"/>
    <property type="molecule type" value="Genomic_DNA"/>
</dbReference>
<dbReference type="PROSITE" id="PS00217">
    <property type="entry name" value="SUGAR_TRANSPORT_2"/>
    <property type="match status" value="1"/>
</dbReference>
<evidence type="ECO:0000313" key="8">
    <source>
        <dbReference type="EMBL" id="KAK8841183.1"/>
    </source>
</evidence>
<feature type="transmembrane region" description="Helical" evidence="6">
    <location>
        <begin position="368"/>
        <end position="390"/>
    </location>
</feature>
<dbReference type="InterPro" id="IPR036259">
    <property type="entry name" value="MFS_trans_sf"/>
</dbReference>
<dbReference type="PRINTS" id="PR00171">
    <property type="entry name" value="SUGRTRNSPORT"/>
</dbReference>
<proteinExistence type="predicted"/>
<protein>
    <submittedName>
        <fullName evidence="8">Glucose import</fullName>
    </submittedName>
</protein>
<comment type="subcellular location">
    <subcellularLocation>
        <location evidence="1">Membrane</location>
        <topology evidence="1">Multi-pass membrane protein</topology>
    </subcellularLocation>
</comment>
<evidence type="ECO:0000256" key="1">
    <source>
        <dbReference type="ARBA" id="ARBA00004141"/>
    </source>
</evidence>
<keyword evidence="3 6" id="KW-1133">Transmembrane helix</keyword>
<keyword evidence="9" id="KW-1185">Reference proteome</keyword>
<dbReference type="InterPro" id="IPR005828">
    <property type="entry name" value="MFS_sugar_transport-like"/>
</dbReference>
<name>A0ABR2H4M9_9EUKA</name>
<keyword evidence="2 6" id="KW-0812">Transmembrane</keyword>
<comment type="caution">
    <text evidence="8">The sequence shown here is derived from an EMBL/GenBank/DDBJ whole genome shotgun (WGS) entry which is preliminary data.</text>
</comment>
<sequence length="428" mass="47687">MGGFFQKTLLHVLALSIGTLSVGFGLSYYGASVATCLEGFNLNTKFKKSIFNALCTICAAITSSFVNFAIQKYGRKKPAMLASGIVAFGYILIICTKTSYNFLAYIGRAITGFGCGAISTINPVYIAEISPTEVRGSYGVMSQLFTAFGGTLIYLMGIWLHWRAIAIVAIIPPAINIIALFFFPESPAFNRMDDTVKKNQVNLFQMKYMKAWIISLLVVIFQQFSGINALQTNLNVIFGTSSIDLDPAIASVIVSFSKVITTACSTPLVEKFGRKFTWWISSIGQGIFLLVLWANEKWHFSSIVPVVFLFLDLLFFGIGLGPIPWFIIPELFPDEVRGLAMGSLQTINWGLAAVNVFIFPIMQESMTLAWIYFFYGAIMIASFFYGVFFLPETRNTEMGQMIKEDEEKKKKSELYDSDESSEERLAYI</sequence>
<feature type="transmembrane region" description="Helical" evidence="6">
    <location>
        <begin position="138"/>
        <end position="159"/>
    </location>
</feature>
<dbReference type="Pfam" id="PF00083">
    <property type="entry name" value="Sugar_tr"/>
    <property type="match status" value="2"/>
</dbReference>
<dbReference type="Proteomes" id="UP001470230">
    <property type="component" value="Unassembled WGS sequence"/>
</dbReference>
<dbReference type="PANTHER" id="PTHR48021:SF1">
    <property type="entry name" value="GH07001P-RELATED"/>
    <property type="match status" value="1"/>
</dbReference>
<feature type="region of interest" description="Disordered" evidence="5">
    <location>
        <begin position="409"/>
        <end position="428"/>
    </location>
</feature>
<dbReference type="SUPFAM" id="SSF103473">
    <property type="entry name" value="MFS general substrate transporter"/>
    <property type="match status" value="1"/>
</dbReference>
<feature type="transmembrane region" description="Helical" evidence="6">
    <location>
        <begin position="339"/>
        <end position="362"/>
    </location>
</feature>
<dbReference type="InterPro" id="IPR050549">
    <property type="entry name" value="MFS_Trehalose_Transporter"/>
</dbReference>
<dbReference type="InterPro" id="IPR020846">
    <property type="entry name" value="MFS_dom"/>
</dbReference>
<feature type="transmembrane region" description="Helical" evidence="6">
    <location>
        <begin position="50"/>
        <end position="70"/>
    </location>
</feature>
<evidence type="ECO:0000256" key="3">
    <source>
        <dbReference type="ARBA" id="ARBA00022989"/>
    </source>
</evidence>
<evidence type="ECO:0000256" key="4">
    <source>
        <dbReference type="ARBA" id="ARBA00023136"/>
    </source>
</evidence>
<feature type="transmembrane region" description="Helical" evidence="6">
    <location>
        <begin position="208"/>
        <end position="227"/>
    </location>
</feature>
<dbReference type="InterPro" id="IPR003663">
    <property type="entry name" value="Sugar/inositol_transpt"/>
</dbReference>
<feature type="transmembrane region" description="Helical" evidence="6">
    <location>
        <begin position="12"/>
        <end position="30"/>
    </location>
</feature>